<comment type="caution">
    <text evidence="2">The sequence shown here is derived from an EMBL/GenBank/DDBJ whole genome shotgun (WGS) entry which is preliminary data.</text>
</comment>
<dbReference type="AlphaFoldDB" id="A0A915Z7U2"/>
<feature type="region of interest" description="Disordered" evidence="1">
    <location>
        <begin position="298"/>
        <end position="318"/>
    </location>
</feature>
<gene>
    <name evidence="2" type="ORF">CHRIB12_LOCUS10782</name>
</gene>
<feature type="compositionally biased region" description="Basic residues" evidence="1">
    <location>
        <begin position="1"/>
        <end position="20"/>
    </location>
</feature>
<proteinExistence type="predicted"/>
<dbReference type="VEuPathDB" id="FungiDB:RhiirFUN_007196"/>
<feature type="compositionally biased region" description="Acidic residues" evidence="1">
    <location>
        <begin position="121"/>
        <end position="131"/>
    </location>
</feature>
<evidence type="ECO:0000313" key="3">
    <source>
        <dbReference type="Proteomes" id="UP000684084"/>
    </source>
</evidence>
<evidence type="ECO:0000256" key="1">
    <source>
        <dbReference type="SAM" id="MobiDB-lite"/>
    </source>
</evidence>
<feature type="compositionally biased region" description="Basic and acidic residues" evidence="1">
    <location>
        <begin position="308"/>
        <end position="318"/>
    </location>
</feature>
<dbReference type="OrthoDB" id="2349711at2759"/>
<feature type="region of interest" description="Disordered" evidence="1">
    <location>
        <begin position="103"/>
        <end position="202"/>
    </location>
</feature>
<feature type="compositionally biased region" description="Acidic residues" evidence="1">
    <location>
        <begin position="460"/>
        <end position="475"/>
    </location>
</feature>
<name>A0A915Z7U2_9GLOM</name>
<feature type="compositionally biased region" description="Basic and acidic residues" evidence="1">
    <location>
        <begin position="132"/>
        <end position="159"/>
    </location>
</feature>
<protein>
    <submittedName>
        <fullName evidence="2">Uncharacterized protein</fullName>
    </submittedName>
</protein>
<dbReference type="Proteomes" id="UP000684084">
    <property type="component" value="Unassembled WGS sequence"/>
</dbReference>
<feature type="region of interest" description="Disordered" evidence="1">
    <location>
        <begin position="1"/>
        <end position="53"/>
    </location>
</feature>
<sequence>MTKKHKKHEKHEKKKKSGKRYHLDIEFSDSEKPEAKVRKTNKTVPKKQMDKQRQKPTLINFVKDEERNIGIFRYIYVIMPKFIISPNNYEFKVLDKEKRTKRCQSELMKGQKGRKSGVIDLVDDDDDDLIQQDERDNDQTGASRRIESVDPENNERSLKEYGVARSSKSAPPPSSSSSSSSSPSPSPSPSLSPSSSFSSSNSSFLHYEKMDRDLRTALRNEIARIMDRLLEDKALNTRKTFDSQRKLVQNNIISVVQKMINKNIFSVSDGVIKHIVHKRHRHQRELLLNSERDANWKDLEKKKHANSRRSDKRERRNKTIDKLKKLKDRLINKFHTNELRPLQTDNRYHSPEVSETDSDNPNKQKIIIRNLKWRSATLRSFLRNYIDNAASNARRVRKWVYDTEYASNEDSAPVNTPKWAKVGYKGSLKHLVEKYSANREEIEDDKSQEDDDKSQKDDDKSQEDDDKSQEDDDATGGEKNEDQEKEQDEEVDDRKKRKKRSVSLVSEEYDNSDSSKSVG</sequence>
<organism evidence="2 3">
    <name type="scientific">Rhizophagus irregularis</name>
    <dbReference type="NCBI Taxonomy" id="588596"/>
    <lineage>
        <taxon>Eukaryota</taxon>
        <taxon>Fungi</taxon>
        <taxon>Fungi incertae sedis</taxon>
        <taxon>Mucoromycota</taxon>
        <taxon>Glomeromycotina</taxon>
        <taxon>Glomeromycetes</taxon>
        <taxon>Glomerales</taxon>
        <taxon>Glomeraceae</taxon>
        <taxon>Rhizophagus</taxon>
    </lineage>
</organism>
<feature type="compositionally biased region" description="Acidic residues" evidence="1">
    <location>
        <begin position="441"/>
        <end position="452"/>
    </location>
</feature>
<feature type="compositionally biased region" description="Low complexity" evidence="1">
    <location>
        <begin position="191"/>
        <end position="202"/>
    </location>
</feature>
<accession>A0A915Z7U2</accession>
<evidence type="ECO:0000313" key="2">
    <source>
        <dbReference type="EMBL" id="CAB5366295.1"/>
    </source>
</evidence>
<feature type="region of interest" description="Disordered" evidence="1">
    <location>
        <begin position="437"/>
        <end position="519"/>
    </location>
</feature>
<reference evidence="2" key="1">
    <citation type="submission" date="2020-05" db="EMBL/GenBank/DDBJ databases">
        <authorList>
            <person name="Rincon C."/>
            <person name="Sanders R I."/>
            <person name="Robbins C."/>
            <person name="Chaturvedi A."/>
        </authorList>
    </citation>
    <scope>NUCLEOTIDE SEQUENCE</scope>
    <source>
        <strain evidence="2">CHB12</strain>
    </source>
</reference>
<feature type="compositionally biased region" description="Basic and acidic residues" evidence="1">
    <location>
        <begin position="21"/>
        <end position="37"/>
    </location>
</feature>
<dbReference type="EMBL" id="CAGKOT010000022">
    <property type="protein sequence ID" value="CAB5366295.1"/>
    <property type="molecule type" value="Genomic_DNA"/>
</dbReference>
<feature type="region of interest" description="Disordered" evidence="1">
    <location>
        <begin position="338"/>
        <end position="361"/>
    </location>
</feature>